<dbReference type="NCBIfam" id="TIGR00377">
    <property type="entry name" value="ant_ant_sig"/>
    <property type="match status" value="1"/>
</dbReference>
<evidence type="ECO:0000313" key="5">
    <source>
        <dbReference type="Proteomes" id="UP000734511"/>
    </source>
</evidence>
<comment type="caution">
    <text evidence="4">The sequence shown here is derived from an EMBL/GenBank/DDBJ whole genome shotgun (WGS) entry which is preliminary data.</text>
</comment>
<name>A0ABX0ZNU7_9ACTN</name>
<sequence length="139" mass="14682">MPPGRPRRRVRLGAGRERSAVRSELEVAVAEQQGRPTVATMTGELDLSTGPEAYVRAAELLGERPRLVLDLSGVTFCDSSGFNVLLRLRRRVVEAGGRLALVAPPVQIARLLALTGADAVFAVYADVGTAVASLTDTGS</sequence>
<dbReference type="Proteomes" id="UP000734511">
    <property type="component" value="Unassembled WGS sequence"/>
</dbReference>
<dbReference type="InterPro" id="IPR058548">
    <property type="entry name" value="MlaB-like_STAS"/>
</dbReference>
<dbReference type="PANTHER" id="PTHR33495:SF2">
    <property type="entry name" value="ANTI-SIGMA FACTOR ANTAGONIST TM_1081-RELATED"/>
    <property type="match status" value="1"/>
</dbReference>
<dbReference type="InterPro" id="IPR002645">
    <property type="entry name" value="STAS_dom"/>
</dbReference>
<dbReference type="PROSITE" id="PS50801">
    <property type="entry name" value="STAS"/>
    <property type="match status" value="1"/>
</dbReference>
<accession>A0ABX0ZNU7</accession>
<dbReference type="PANTHER" id="PTHR33495">
    <property type="entry name" value="ANTI-SIGMA FACTOR ANTAGONIST TM_1081-RELATED-RELATED"/>
    <property type="match status" value="1"/>
</dbReference>
<protein>
    <recommendedName>
        <fullName evidence="2">Anti-sigma factor antagonist</fullName>
    </recommendedName>
</protein>
<gene>
    <name evidence="4" type="ORF">HCN08_07875</name>
</gene>
<dbReference type="Gene3D" id="3.30.750.24">
    <property type="entry name" value="STAS domain"/>
    <property type="match status" value="1"/>
</dbReference>
<reference evidence="4 5" key="1">
    <citation type="submission" date="2020-03" db="EMBL/GenBank/DDBJ databases">
        <title>WGS of actinomycetes isolated from Thailand.</title>
        <authorList>
            <person name="Thawai C."/>
        </authorList>
    </citation>
    <scope>NUCLEOTIDE SEQUENCE [LARGE SCALE GENOMIC DNA]</scope>
    <source>
        <strain evidence="4 5">PRB2-1</strain>
    </source>
</reference>
<keyword evidence="5" id="KW-1185">Reference proteome</keyword>
<dbReference type="CDD" id="cd07043">
    <property type="entry name" value="STAS_anti-anti-sigma_factors"/>
    <property type="match status" value="1"/>
</dbReference>
<comment type="similarity">
    <text evidence="1 2">Belongs to the anti-sigma-factor antagonist family.</text>
</comment>
<feature type="domain" description="STAS" evidence="3">
    <location>
        <begin position="38"/>
        <end position="134"/>
    </location>
</feature>
<dbReference type="InterPro" id="IPR036513">
    <property type="entry name" value="STAS_dom_sf"/>
</dbReference>
<evidence type="ECO:0000259" key="3">
    <source>
        <dbReference type="PROSITE" id="PS50801"/>
    </source>
</evidence>
<dbReference type="InterPro" id="IPR003658">
    <property type="entry name" value="Anti-sigma_ant"/>
</dbReference>
<evidence type="ECO:0000313" key="4">
    <source>
        <dbReference type="EMBL" id="NJP43318.1"/>
    </source>
</evidence>
<evidence type="ECO:0000256" key="2">
    <source>
        <dbReference type="RuleBase" id="RU003749"/>
    </source>
</evidence>
<dbReference type="SUPFAM" id="SSF52091">
    <property type="entry name" value="SpoIIaa-like"/>
    <property type="match status" value="1"/>
</dbReference>
<evidence type="ECO:0000256" key="1">
    <source>
        <dbReference type="ARBA" id="ARBA00009013"/>
    </source>
</evidence>
<dbReference type="Pfam" id="PF13466">
    <property type="entry name" value="STAS_2"/>
    <property type="match status" value="1"/>
</dbReference>
<dbReference type="EMBL" id="JAATEJ010000004">
    <property type="protein sequence ID" value="NJP43318.1"/>
    <property type="molecule type" value="Genomic_DNA"/>
</dbReference>
<organism evidence="4 5">
    <name type="scientific">Actinacidiphila epipremni</name>
    <dbReference type="NCBI Taxonomy" id="2053013"/>
    <lineage>
        <taxon>Bacteria</taxon>
        <taxon>Bacillati</taxon>
        <taxon>Actinomycetota</taxon>
        <taxon>Actinomycetes</taxon>
        <taxon>Kitasatosporales</taxon>
        <taxon>Streptomycetaceae</taxon>
        <taxon>Actinacidiphila</taxon>
    </lineage>
</organism>
<proteinExistence type="inferred from homology"/>